<feature type="region of interest" description="Disordered" evidence="1">
    <location>
        <begin position="148"/>
        <end position="168"/>
    </location>
</feature>
<proteinExistence type="predicted"/>
<gene>
    <name evidence="2" type="ORF">OG929_00030</name>
    <name evidence="3" type="ORF">OG929_44600</name>
</gene>
<evidence type="ECO:0000313" key="2">
    <source>
        <dbReference type="EMBL" id="WUT40759.1"/>
    </source>
</evidence>
<keyword evidence="4" id="KW-1185">Reference proteome</keyword>
<feature type="region of interest" description="Disordered" evidence="1">
    <location>
        <begin position="327"/>
        <end position="351"/>
    </location>
</feature>
<accession>A0ABZ1XBS3</accession>
<evidence type="ECO:0000313" key="4">
    <source>
        <dbReference type="Proteomes" id="UP001432168"/>
    </source>
</evidence>
<reference evidence="3" key="1">
    <citation type="submission" date="2022-10" db="EMBL/GenBank/DDBJ databases">
        <title>The complete genomes of actinobacterial strains from the NBC collection.</title>
        <authorList>
            <person name="Joergensen T.S."/>
            <person name="Alvarez Arevalo M."/>
            <person name="Sterndorff E.B."/>
            <person name="Faurdal D."/>
            <person name="Vuksanovic O."/>
            <person name="Mourched A.-S."/>
            <person name="Charusanti P."/>
            <person name="Shaw S."/>
            <person name="Blin K."/>
            <person name="Weber T."/>
        </authorList>
    </citation>
    <scope>NUCLEOTIDE SEQUENCE</scope>
    <source>
        <strain evidence="3">NBC_00686</strain>
    </source>
</reference>
<name>A0ABZ1XBS3_9ACTN</name>
<dbReference type="Proteomes" id="UP001432168">
    <property type="component" value="Chromosome"/>
</dbReference>
<dbReference type="RefSeq" id="WP_329256678.1">
    <property type="nucleotide sequence ID" value="NZ_CP109011.1"/>
</dbReference>
<sequence length="390" mass="42618">MTRKIIYPAAPPVTVLLDPADDAAVTRAALASHDPSAGRVTVHPTPAASGTALALDILAALGKPTELPGDWGTQGPPAWNIAAAWILALPDTRLTVLRAHLLDEASWSALLTLRTRTGVHLVAVCHTRRPPATMRTALRDIDHHTVSTEGPTDDLLAKAPTDPVPRRGAEGRWITVPALAYLDSHQDFPDCHCTPPPARHPYVPERAYGIDQLAHRLATRTAYPQLAGALATAVFTGAPLTQLYTVRAGHLDADAATLTLHDRYRSRRPGFATDCGVFTVPTWAQPFLLAAANLVHLSPRGDDSLFFNGPPRVLMRLTDFAEHCRLRPPQPAPPWPRPRTRRKKKPGPPTIQWYNGINMPGFEYVSYEQWLRSAGGQPTPMASMRRPRRA</sequence>
<evidence type="ECO:0000256" key="1">
    <source>
        <dbReference type="SAM" id="MobiDB-lite"/>
    </source>
</evidence>
<dbReference type="EMBL" id="CP109011">
    <property type="protein sequence ID" value="WUT40759.1"/>
    <property type="molecule type" value="Genomic_DNA"/>
</dbReference>
<organism evidence="3 4">
    <name type="scientific">Streptomyces pseudovenezuelae</name>
    <dbReference type="NCBI Taxonomy" id="67350"/>
    <lineage>
        <taxon>Bacteria</taxon>
        <taxon>Bacillati</taxon>
        <taxon>Actinomycetota</taxon>
        <taxon>Actinomycetes</taxon>
        <taxon>Kitasatosporales</taxon>
        <taxon>Streptomycetaceae</taxon>
        <taxon>Streptomyces</taxon>
        <taxon>Streptomyces aurantiacus group</taxon>
    </lineage>
</organism>
<protein>
    <submittedName>
        <fullName evidence="3">Uncharacterized protein</fullName>
    </submittedName>
</protein>
<dbReference type="EMBL" id="CP109011">
    <property type="protein sequence ID" value="WUT48918.1"/>
    <property type="molecule type" value="Genomic_DNA"/>
</dbReference>
<evidence type="ECO:0000313" key="3">
    <source>
        <dbReference type="EMBL" id="WUT48918.1"/>
    </source>
</evidence>
<feature type="compositionally biased region" description="Pro residues" evidence="1">
    <location>
        <begin position="328"/>
        <end position="337"/>
    </location>
</feature>